<evidence type="ECO:0000256" key="7">
    <source>
        <dbReference type="SAM" id="MobiDB-lite"/>
    </source>
</evidence>
<feature type="transmembrane region" description="Helical" evidence="8">
    <location>
        <begin position="361"/>
        <end position="381"/>
    </location>
</feature>
<dbReference type="InterPro" id="IPR036259">
    <property type="entry name" value="MFS_trans_sf"/>
</dbReference>
<dbReference type="PANTHER" id="PTHR43791:SF39">
    <property type="entry name" value="TRANSPORTER LIZ1_SEO1, PUTATIVE (AFU_ORTHOLOGUE AFUA_3G00980)-RELATED"/>
    <property type="match status" value="1"/>
</dbReference>
<evidence type="ECO:0000313" key="10">
    <source>
        <dbReference type="Proteomes" id="UP000234275"/>
    </source>
</evidence>
<feature type="transmembrane region" description="Helical" evidence="8">
    <location>
        <begin position="393"/>
        <end position="415"/>
    </location>
</feature>
<feature type="transmembrane region" description="Helical" evidence="8">
    <location>
        <begin position="268"/>
        <end position="288"/>
    </location>
</feature>
<keyword evidence="5 8" id="KW-0472">Membrane</keyword>
<evidence type="ECO:0000313" key="9">
    <source>
        <dbReference type="EMBL" id="PLB53902.1"/>
    </source>
</evidence>
<feature type="transmembrane region" description="Helical" evidence="8">
    <location>
        <begin position="34"/>
        <end position="53"/>
    </location>
</feature>
<feature type="transmembrane region" description="Helical" evidence="8">
    <location>
        <begin position="125"/>
        <end position="150"/>
    </location>
</feature>
<feature type="region of interest" description="Disordered" evidence="7">
    <location>
        <begin position="474"/>
        <end position="493"/>
    </location>
</feature>
<evidence type="ECO:0000256" key="8">
    <source>
        <dbReference type="SAM" id="Phobius"/>
    </source>
</evidence>
<organism evidence="9 10">
    <name type="scientific">Aspergillus steynii IBT 23096</name>
    <dbReference type="NCBI Taxonomy" id="1392250"/>
    <lineage>
        <taxon>Eukaryota</taxon>
        <taxon>Fungi</taxon>
        <taxon>Dikarya</taxon>
        <taxon>Ascomycota</taxon>
        <taxon>Pezizomycotina</taxon>
        <taxon>Eurotiomycetes</taxon>
        <taxon>Eurotiomycetidae</taxon>
        <taxon>Eurotiales</taxon>
        <taxon>Aspergillaceae</taxon>
        <taxon>Aspergillus</taxon>
        <taxon>Aspergillus subgen. Circumdati</taxon>
    </lineage>
</organism>
<protein>
    <submittedName>
        <fullName evidence="9">MFS general substrate transporter</fullName>
    </submittedName>
</protein>
<sequence>MAPSTEKWYHQWAWYERGCPPEEKKLLFKLDASILTFGCLTFFTKFLDLQAFQNAYVTGMKEDVGMEGNDLQYTTGVFQAGYCSMMIPANILLTRFAPNILIPACEVLWGVLTLCTAFVDNVGHVYLIRFFSGAFECVAYPGVIYCIGCWYKRSEISRRLSLFYIAGPLGTMFAGYFQAACYTNLDGNEGLAGWRWLFIICGIITIPVAILGFLTFPARPDSPRPSLILTSHEVSLARRRLESDGNEPPKVRLTLNIFRQVCSSWRPYAFVLLYIIFNQAMITNGQPFNLYLKAHKDIYSESEINTYPTGQSALSIVTALAACYWADVSGKRWLPSLVICFWMTTGAICMAVWYIPVGLKFFAFYVAGLGGALNPLFMSWASEATVRSAEERAVTVACMNAFGQALLAGLNIVTFPTPKAPRFKFGWYWVMANNLAQIVLVVVIMVLHERQKRGEVEVCEGEIVDDDGLKGGGHGEIVKGVDEGDVSRKGSTA</sequence>
<dbReference type="Gene3D" id="1.20.1250.20">
    <property type="entry name" value="MFS general substrate transporter like domains"/>
    <property type="match status" value="2"/>
</dbReference>
<evidence type="ECO:0000256" key="5">
    <source>
        <dbReference type="ARBA" id="ARBA00023136"/>
    </source>
</evidence>
<comment type="subcellular location">
    <subcellularLocation>
        <location evidence="1">Membrane</location>
        <topology evidence="1">Multi-pass membrane protein</topology>
    </subcellularLocation>
</comment>
<feature type="transmembrane region" description="Helical" evidence="8">
    <location>
        <begin position="197"/>
        <end position="216"/>
    </location>
</feature>
<proteinExistence type="inferred from homology"/>
<dbReference type="VEuPathDB" id="FungiDB:P170DRAFT_347566"/>
<feature type="transmembrane region" description="Helical" evidence="8">
    <location>
        <begin position="308"/>
        <end position="326"/>
    </location>
</feature>
<keyword evidence="2" id="KW-0813">Transport</keyword>
<keyword evidence="10" id="KW-1185">Reference proteome</keyword>
<feature type="transmembrane region" description="Helical" evidence="8">
    <location>
        <begin position="333"/>
        <end position="355"/>
    </location>
</feature>
<evidence type="ECO:0000256" key="1">
    <source>
        <dbReference type="ARBA" id="ARBA00004141"/>
    </source>
</evidence>
<evidence type="ECO:0000256" key="6">
    <source>
        <dbReference type="ARBA" id="ARBA00037968"/>
    </source>
</evidence>
<keyword evidence="4 8" id="KW-1133">Transmembrane helix</keyword>
<dbReference type="EMBL" id="MSFO01000001">
    <property type="protein sequence ID" value="PLB53902.1"/>
    <property type="molecule type" value="Genomic_DNA"/>
</dbReference>
<feature type="transmembrane region" description="Helical" evidence="8">
    <location>
        <begin position="427"/>
        <end position="447"/>
    </location>
</feature>
<dbReference type="GO" id="GO:0022857">
    <property type="term" value="F:transmembrane transporter activity"/>
    <property type="evidence" value="ECO:0007669"/>
    <property type="project" value="InterPro"/>
</dbReference>
<name>A0A2I2GLZ8_9EURO</name>
<dbReference type="GeneID" id="36551338"/>
<comment type="caution">
    <text evidence="9">The sequence shown here is derived from an EMBL/GenBank/DDBJ whole genome shotgun (WGS) entry which is preliminary data.</text>
</comment>
<feature type="transmembrane region" description="Helical" evidence="8">
    <location>
        <begin position="162"/>
        <end position="185"/>
    </location>
</feature>
<comment type="similarity">
    <text evidence="6">Belongs to the major facilitator superfamily. Allantoate permease family.</text>
</comment>
<dbReference type="Pfam" id="PF07690">
    <property type="entry name" value="MFS_1"/>
    <property type="match status" value="1"/>
</dbReference>
<evidence type="ECO:0000256" key="3">
    <source>
        <dbReference type="ARBA" id="ARBA00022692"/>
    </source>
</evidence>
<feature type="compositionally biased region" description="Basic and acidic residues" evidence="7">
    <location>
        <begin position="476"/>
        <end position="493"/>
    </location>
</feature>
<accession>A0A2I2GLZ8</accession>
<gene>
    <name evidence="9" type="ORF">P170DRAFT_347566</name>
</gene>
<dbReference type="AlphaFoldDB" id="A0A2I2GLZ8"/>
<dbReference type="InterPro" id="IPR011701">
    <property type="entry name" value="MFS"/>
</dbReference>
<evidence type="ECO:0000256" key="2">
    <source>
        <dbReference type="ARBA" id="ARBA00022448"/>
    </source>
</evidence>
<reference evidence="9 10" key="1">
    <citation type="submission" date="2016-12" db="EMBL/GenBank/DDBJ databases">
        <title>The genomes of Aspergillus section Nigri reveals drivers in fungal speciation.</title>
        <authorList>
            <consortium name="DOE Joint Genome Institute"/>
            <person name="Vesth T.C."/>
            <person name="Nybo J."/>
            <person name="Theobald S."/>
            <person name="Brandl J."/>
            <person name="Frisvad J.C."/>
            <person name="Nielsen K.F."/>
            <person name="Lyhne E.K."/>
            <person name="Kogle M.E."/>
            <person name="Kuo A."/>
            <person name="Riley R."/>
            <person name="Clum A."/>
            <person name="Nolan M."/>
            <person name="Lipzen A."/>
            <person name="Salamov A."/>
            <person name="Henrissat B."/>
            <person name="Wiebenga A."/>
            <person name="De Vries R.P."/>
            <person name="Grigoriev I.V."/>
            <person name="Mortensen U.H."/>
            <person name="Andersen M.R."/>
            <person name="Baker S.E."/>
        </authorList>
    </citation>
    <scope>NUCLEOTIDE SEQUENCE [LARGE SCALE GENOMIC DNA]</scope>
    <source>
        <strain evidence="9 10">IBT 23096</strain>
    </source>
</reference>
<dbReference type="OrthoDB" id="3639251at2759"/>
<feature type="transmembrane region" description="Helical" evidence="8">
    <location>
        <begin position="100"/>
        <end position="119"/>
    </location>
</feature>
<keyword evidence="3 8" id="KW-0812">Transmembrane</keyword>
<dbReference type="SUPFAM" id="SSF103473">
    <property type="entry name" value="MFS general substrate transporter"/>
    <property type="match status" value="1"/>
</dbReference>
<dbReference type="Proteomes" id="UP000234275">
    <property type="component" value="Unassembled WGS sequence"/>
</dbReference>
<dbReference type="FunFam" id="1.20.1250.20:FF:000065">
    <property type="entry name" value="Putative MFS pantothenate transporter"/>
    <property type="match status" value="1"/>
</dbReference>
<dbReference type="GO" id="GO:0016020">
    <property type="term" value="C:membrane"/>
    <property type="evidence" value="ECO:0007669"/>
    <property type="project" value="UniProtKB-SubCell"/>
</dbReference>
<evidence type="ECO:0000256" key="4">
    <source>
        <dbReference type="ARBA" id="ARBA00022989"/>
    </source>
</evidence>
<dbReference type="RefSeq" id="XP_024709204.1">
    <property type="nucleotide sequence ID" value="XM_024843638.1"/>
</dbReference>
<dbReference type="PANTHER" id="PTHR43791">
    <property type="entry name" value="PERMEASE-RELATED"/>
    <property type="match status" value="1"/>
</dbReference>
<feature type="transmembrane region" description="Helical" evidence="8">
    <location>
        <begin position="73"/>
        <end position="93"/>
    </location>
</feature>